<sequence length="418" mass="47838">MSGLKRITSTVLKLPLEILIDILTRLPSKSLLQLRCVSKLFCLLIGDDSFADLHYRRSLTLCHGMSILISFVTKARQTRVYYTINFTDETRGTLKANRVRYFDECPKSHLGTYAKGLISLLTNSGDDVICNPSTRQQISLPRICVNNSLLESNCERLAFDPVLKKYKLLKSVWYSESGNRIVNGIAITHSWMRQWVFTLGVDQSWREIECIQFYHANCCFHHFFHSVQIDRIIYSFNWKFGSSRPANIAAFDVCAESTHIISFPNDFSSQCSHRMSSGLIMRSALVDLDGRLAILHISKVDDRKYSMVIWKMEKCMVWEQLAIAIPLEASQMIHRCLLRVTTNHFGEVMLFLIGRSKTIFVLVLLYNFKSQVWRKLDIHGLLDKPSPCFWDTAVMHVIVDNLFSVAGGSSNRPLAYAG</sequence>
<reference evidence="3" key="1">
    <citation type="submission" date="2022-07" db="EMBL/GenBank/DDBJ databases">
        <authorList>
            <person name="Macas J."/>
            <person name="Novak P."/>
            <person name="Neumann P."/>
        </authorList>
    </citation>
    <scope>NUCLEOTIDE SEQUENCE</scope>
</reference>
<dbReference type="InterPro" id="IPR001810">
    <property type="entry name" value="F-box_dom"/>
</dbReference>
<dbReference type="PANTHER" id="PTHR31111">
    <property type="entry name" value="BNAA05G37150D PROTEIN-RELATED"/>
    <property type="match status" value="1"/>
</dbReference>
<dbReference type="EMBL" id="CAMAPF010000915">
    <property type="protein sequence ID" value="CAH9120719.1"/>
    <property type="molecule type" value="Genomic_DNA"/>
</dbReference>
<proteinExistence type="predicted"/>
<evidence type="ECO:0000313" key="4">
    <source>
        <dbReference type="Proteomes" id="UP001152523"/>
    </source>
</evidence>
<evidence type="ECO:0000313" key="2">
    <source>
        <dbReference type="EMBL" id="CAH9120716.1"/>
    </source>
</evidence>
<dbReference type="InterPro" id="IPR017451">
    <property type="entry name" value="F-box-assoc_interact_dom"/>
</dbReference>
<evidence type="ECO:0000313" key="3">
    <source>
        <dbReference type="EMBL" id="CAH9120719.1"/>
    </source>
</evidence>
<dbReference type="InterPro" id="IPR013187">
    <property type="entry name" value="F-box-assoc_dom_typ3"/>
</dbReference>
<dbReference type="PANTHER" id="PTHR31111:SF138">
    <property type="entry name" value="F-BOX ASSOCIATED DOMAIN-CONTAINING PROTEIN"/>
    <property type="match status" value="1"/>
</dbReference>
<name>A0AAV0EC93_9ASTE</name>
<dbReference type="Gene3D" id="1.20.1280.50">
    <property type="match status" value="1"/>
</dbReference>
<dbReference type="InterPro" id="IPR036047">
    <property type="entry name" value="F-box-like_dom_sf"/>
</dbReference>
<organism evidence="3 4">
    <name type="scientific">Cuscuta epithymum</name>
    <dbReference type="NCBI Taxonomy" id="186058"/>
    <lineage>
        <taxon>Eukaryota</taxon>
        <taxon>Viridiplantae</taxon>
        <taxon>Streptophyta</taxon>
        <taxon>Embryophyta</taxon>
        <taxon>Tracheophyta</taxon>
        <taxon>Spermatophyta</taxon>
        <taxon>Magnoliopsida</taxon>
        <taxon>eudicotyledons</taxon>
        <taxon>Gunneridae</taxon>
        <taxon>Pentapetalae</taxon>
        <taxon>asterids</taxon>
        <taxon>lamiids</taxon>
        <taxon>Solanales</taxon>
        <taxon>Convolvulaceae</taxon>
        <taxon>Cuscuteae</taxon>
        <taxon>Cuscuta</taxon>
        <taxon>Cuscuta subgen. Cuscuta</taxon>
    </lineage>
</organism>
<dbReference type="Proteomes" id="UP001152523">
    <property type="component" value="Unassembled WGS sequence"/>
</dbReference>
<dbReference type="SMART" id="SM00256">
    <property type="entry name" value="FBOX"/>
    <property type="match status" value="1"/>
</dbReference>
<dbReference type="Pfam" id="PF00646">
    <property type="entry name" value="F-box"/>
    <property type="match status" value="1"/>
</dbReference>
<dbReference type="Pfam" id="PF08268">
    <property type="entry name" value="FBA_3"/>
    <property type="match status" value="1"/>
</dbReference>
<dbReference type="AlphaFoldDB" id="A0AAV0EC93"/>
<feature type="domain" description="F-box" evidence="1">
    <location>
        <begin position="8"/>
        <end position="58"/>
    </location>
</feature>
<protein>
    <recommendedName>
        <fullName evidence="1">F-box domain-containing protein</fullName>
    </recommendedName>
</protein>
<evidence type="ECO:0000259" key="1">
    <source>
        <dbReference type="PROSITE" id="PS50181"/>
    </source>
</evidence>
<dbReference type="EMBL" id="CAMAPF010000915">
    <property type="protein sequence ID" value="CAH9120716.1"/>
    <property type="molecule type" value="Genomic_DNA"/>
</dbReference>
<comment type="caution">
    <text evidence="3">The sequence shown here is derived from an EMBL/GenBank/DDBJ whole genome shotgun (WGS) entry which is preliminary data.</text>
</comment>
<gene>
    <name evidence="2" type="ORF">CEPIT_LOCUS23169</name>
    <name evidence="3" type="ORF">CEPIT_LOCUS23170</name>
</gene>
<dbReference type="SUPFAM" id="SSF81383">
    <property type="entry name" value="F-box domain"/>
    <property type="match status" value="1"/>
</dbReference>
<keyword evidence="4" id="KW-1185">Reference proteome</keyword>
<dbReference type="PROSITE" id="PS50181">
    <property type="entry name" value="FBOX"/>
    <property type="match status" value="1"/>
</dbReference>
<accession>A0AAV0EC93</accession>
<dbReference type="NCBIfam" id="TIGR01640">
    <property type="entry name" value="F_box_assoc_1"/>
    <property type="match status" value="1"/>
</dbReference>